<accession>D8PEY8</accession>
<evidence type="ECO:0000313" key="2">
    <source>
        <dbReference type="Proteomes" id="UP000001660"/>
    </source>
</evidence>
<dbReference type="KEGG" id="nde:NIDE2077"/>
<evidence type="ECO:0000313" key="1">
    <source>
        <dbReference type="EMBL" id="CBK41797.1"/>
    </source>
</evidence>
<keyword evidence="2" id="KW-1185">Reference proteome</keyword>
<organism evidence="1 2">
    <name type="scientific">Nitrospira defluvii</name>
    <dbReference type="NCBI Taxonomy" id="330214"/>
    <lineage>
        <taxon>Bacteria</taxon>
        <taxon>Pseudomonadati</taxon>
        <taxon>Nitrospirota</taxon>
        <taxon>Nitrospiria</taxon>
        <taxon>Nitrospirales</taxon>
        <taxon>Nitrospiraceae</taxon>
        <taxon>Nitrospira</taxon>
    </lineage>
</organism>
<reference evidence="1 2" key="1">
    <citation type="journal article" date="2010" name="Proc. Natl. Acad. Sci. U.S.A.">
        <title>A Nitrospira metagenome illuminates the physiology and evolution of globally important nitrite-oxidizing bacteria.</title>
        <authorList>
            <person name="Lucker S."/>
            <person name="Wagner M."/>
            <person name="Maixner F."/>
            <person name="Pelletier E."/>
            <person name="Koch H."/>
            <person name="Vacherie B."/>
            <person name="Rattei T."/>
            <person name="Sinninghe Damste J."/>
            <person name="Spieck E."/>
            <person name="Le Paslier D."/>
            <person name="Daims H."/>
        </authorList>
    </citation>
    <scope>NUCLEOTIDE SEQUENCE [LARGE SCALE GENOMIC DNA]</scope>
</reference>
<gene>
    <name evidence="1" type="ORF">NIDE2077</name>
</gene>
<evidence type="ECO:0008006" key="3">
    <source>
        <dbReference type="Google" id="ProtNLM"/>
    </source>
</evidence>
<dbReference type="AlphaFoldDB" id="D8PEY8"/>
<proteinExistence type="predicted"/>
<sequence length="143" mass="15767">MRRTLSLLILLGLLVVEAGCSTPSGPRLTGAVRYFNIRAEVAPRHLIVQVGDEIRWQNLNSHAVRLRMLEETNPELIACDKGFSALGMLQDTVTIAPMQYVSLCFSKPTTVRFNVWLEADNPQGAMTPTGSIRIEPSASKRSS</sequence>
<dbReference type="HOGENOM" id="CLU_1871640_0_0_0"/>
<dbReference type="Proteomes" id="UP000001660">
    <property type="component" value="Chromosome"/>
</dbReference>
<dbReference type="OrthoDB" id="9791213at2"/>
<name>D8PEY8_9BACT</name>
<dbReference type="EMBL" id="FP929003">
    <property type="protein sequence ID" value="CBK41797.1"/>
    <property type="molecule type" value="Genomic_DNA"/>
</dbReference>
<protein>
    <recommendedName>
        <fullName evidence="3">EfeO-type cupredoxin-like domain-containing protein</fullName>
    </recommendedName>
</protein>